<organism evidence="1">
    <name type="scientific">Antarctic circular DNA molecule</name>
    <dbReference type="NCBI Taxonomy" id="2664238"/>
    <lineage>
        <taxon>unclassified sequences</taxon>
    </lineage>
</organism>
<dbReference type="AlphaFoldDB" id="A0A5Q2EZH7"/>
<sequence>MFHIRITLKDNITKSQILDYFKEDKCLITLEHENTNAHVHILIEKDLHIDTYRRRINRHFKTVKNQSYCKKDKGRSNIYILKEGLNCIIQNTLYTEEELVDFNQQSYIKEKELTFTEKVVSSYEPIDSIEPKQVWLSIMKHITSNYTTNLKPFDYIIITRVYNVIYFKHYEEYAEISFFKHLEKHAPIPEKLALKRGKKLSNAPLTIVEDLLKNTVIFR</sequence>
<accession>A0A5Q2EZH7</accession>
<proteinExistence type="predicted"/>
<reference evidence="1" key="1">
    <citation type="journal article" date="2019" name="Viruses">
        <title>Single-stranded DNA viruses in Antarctic cryoconite holes.</title>
        <authorList>
            <person name="Sommers P."/>
            <person name="Fontenele R.S."/>
            <person name="Kringen T."/>
            <person name="Kaberger S."/>
            <person name="Porazinska D.L."/>
            <person name="Darcy J.L."/>
            <person name="Schmidt S.K."/>
            <person name="Varsani A."/>
        </authorList>
    </citation>
    <scope>NUCLEOTIDE SEQUENCE</scope>
    <source>
        <strain evidence="1">COCH21_V_162</strain>
    </source>
</reference>
<dbReference type="EMBL" id="MN328289">
    <property type="protein sequence ID" value="QGF19390.1"/>
    <property type="molecule type" value="Genomic_DNA"/>
</dbReference>
<protein>
    <submittedName>
        <fullName evidence="1">Uncharacterized protein</fullName>
    </submittedName>
</protein>
<name>A0A5Q2EZH7_9ZZZZ</name>
<evidence type="ECO:0000313" key="1">
    <source>
        <dbReference type="EMBL" id="QGF19390.1"/>
    </source>
</evidence>